<comment type="caution">
    <text evidence="4">The sequence shown here is derived from an EMBL/GenBank/DDBJ whole genome shotgun (WGS) entry which is preliminary data.</text>
</comment>
<dbReference type="Pfam" id="PF11707">
    <property type="entry name" value="Npa1"/>
    <property type="match status" value="1"/>
</dbReference>
<dbReference type="PANTHER" id="PTHR13500:SF0">
    <property type="entry name" value="NUCLEOLAR PRE-RIBOSOMAL-ASSOCIATED PROTEIN 1"/>
    <property type="match status" value="1"/>
</dbReference>
<dbReference type="Pfam" id="PF16201">
    <property type="entry name" value="NopRA1"/>
    <property type="match status" value="1"/>
</dbReference>
<protein>
    <recommendedName>
        <fullName evidence="6">Nucleolar pre-ribosomal-associated protein 1-like</fullName>
    </recommendedName>
</protein>
<dbReference type="OrthoDB" id="6505666at2759"/>
<feature type="domain" description="URB1 C-terminal" evidence="3">
    <location>
        <begin position="1465"/>
        <end position="1632"/>
    </location>
</feature>
<reference evidence="4 5" key="1">
    <citation type="journal article" date="2017" name="Gigascience">
        <title>Draft genome of the honey bee ectoparasitic mite, Tropilaelaps mercedesae, is shaped by the parasitic life history.</title>
        <authorList>
            <person name="Dong X."/>
            <person name="Armstrong S.D."/>
            <person name="Xia D."/>
            <person name="Makepeace B.L."/>
            <person name="Darby A.C."/>
            <person name="Kadowaki T."/>
        </authorList>
    </citation>
    <scope>NUCLEOTIDE SEQUENCE [LARGE SCALE GENOMIC DNA]</scope>
    <source>
        <strain evidence="4">Wuxi-XJTLU</strain>
    </source>
</reference>
<accession>A0A1V9XXP0</accession>
<dbReference type="InParanoid" id="A0A1V9XXP0"/>
<dbReference type="GO" id="GO:0000463">
    <property type="term" value="P:maturation of LSU-rRNA from tricistronic rRNA transcript (SSU-rRNA, 5.8S rRNA, LSU-rRNA)"/>
    <property type="evidence" value="ECO:0007669"/>
    <property type="project" value="TreeGrafter"/>
</dbReference>
<dbReference type="GO" id="GO:0005730">
    <property type="term" value="C:nucleolus"/>
    <property type="evidence" value="ECO:0007669"/>
    <property type="project" value="TreeGrafter"/>
</dbReference>
<dbReference type="PANTHER" id="PTHR13500">
    <property type="entry name" value="NUCLEOLAR PRERIBOSOMAL-ASSOCIATED PROTEIN 1"/>
    <property type="match status" value="1"/>
</dbReference>
<dbReference type="STRING" id="418985.A0A1V9XXP0"/>
<dbReference type="InterPro" id="IPR021714">
    <property type="entry name" value="URB1_N"/>
</dbReference>
<feature type="region of interest" description="Disordered" evidence="1">
    <location>
        <begin position="1"/>
        <end position="33"/>
    </location>
</feature>
<evidence type="ECO:0000313" key="5">
    <source>
        <dbReference type="Proteomes" id="UP000192247"/>
    </source>
</evidence>
<feature type="domain" description="URB1 N-terminal" evidence="2">
    <location>
        <begin position="137"/>
        <end position="370"/>
    </location>
</feature>
<evidence type="ECO:0000313" key="4">
    <source>
        <dbReference type="EMBL" id="OQR78128.1"/>
    </source>
</evidence>
<proteinExistence type="predicted"/>
<gene>
    <name evidence="4" type="ORF">BIW11_06614</name>
</gene>
<dbReference type="InterPro" id="IPR039844">
    <property type="entry name" value="URB1"/>
</dbReference>
<evidence type="ECO:0008006" key="6">
    <source>
        <dbReference type="Google" id="ProtNLM"/>
    </source>
</evidence>
<name>A0A1V9XXP0_9ACAR</name>
<keyword evidence="5" id="KW-1185">Reference proteome</keyword>
<dbReference type="FunCoup" id="A0A1V9XXP0">
    <property type="interactions" value="473"/>
</dbReference>
<feature type="compositionally biased region" description="Basic and acidic residues" evidence="1">
    <location>
        <begin position="1"/>
        <end position="10"/>
    </location>
</feature>
<evidence type="ECO:0000256" key="1">
    <source>
        <dbReference type="SAM" id="MobiDB-lite"/>
    </source>
</evidence>
<dbReference type="InterPro" id="IPR032436">
    <property type="entry name" value="URB1_C"/>
</dbReference>
<evidence type="ECO:0000259" key="2">
    <source>
        <dbReference type="Pfam" id="PF11707"/>
    </source>
</evidence>
<dbReference type="EMBL" id="MNPL01002612">
    <property type="protein sequence ID" value="OQR78128.1"/>
    <property type="molecule type" value="Genomic_DNA"/>
</dbReference>
<evidence type="ECO:0000259" key="3">
    <source>
        <dbReference type="Pfam" id="PF16201"/>
    </source>
</evidence>
<dbReference type="GO" id="GO:0000466">
    <property type="term" value="P:maturation of 5.8S rRNA from tricistronic rRNA transcript (SSU-rRNA, 5.8S rRNA, LSU-rRNA)"/>
    <property type="evidence" value="ECO:0007669"/>
    <property type="project" value="TreeGrafter"/>
</dbReference>
<dbReference type="Proteomes" id="UP000192247">
    <property type="component" value="Unassembled WGS sequence"/>
</dbReference>
<organism evidence="4 5">
    <name type="scientific">Tropilaelaps mercedesae</name>
    <dbReference type="NCBI Taxonomy" id="418985"/>
    <lineage>
        <taxon>Eukaryota</taxon>
        <taxon>Metazoa</taxon>
        <taxon>Ecdysozoa</taxon>
        <taxon>Arthropoda</taxon>
        <taxon>Chelicerata</taxon>
        <taxon>Arachnida</taxon>
        <taxon>Acari</taxon>
        <taxon>Parasitiformes</taxon>
        <taxon>Mesostigmata</taxon>
        <taxon>Gamasina</taxon>
        <taxon>Dermanyssoidea</taxon>
        <taxon>Laelapidae</taxon>
        <taxon>Tropilaelaps</taxon>
    </lineage>
</organism>
<sequence>MAFKEADEHVSQSGGDRKRKKTNVAESQASDDRHEKRKKEVGFFDLGFFVEKIKARDITIFEQLARFSESAQNFQETKASIDVVREFLQMCDCDLEHLVSYIDIVGADKECLLPVLVALDHVFLRFQEQDDETATVANLRTKVIIQAQKILSQQGPQLTNLLADNSDPVIMKRVLKLFTSMVLVGAEVADVLVQSVDLSFFNGCFTRIRIRETISIRTCTQYLLIALLVISKRVTLWRLLEQRSLFPWAFAGLVHDRPADVIGFLEAICERVVDNPSLSKSLKMNVLNKTTLTPVMSLVIWKGQLEWRGKEWSRVFLYTKKSKESDTAALIRGNELIMAAPAEQESVRASASKLLAKVFFNTKQGVSFRDPRLGFGERNCNFIVTQVVCSCPQVFSEPQGADFLANLLVALPDQIKYIIVDRYYNFRSAKLSRTHCNFYRALAKVVTELNFNQLVERLEPSSADQYVDLVKHFCLFLFIPADLTEDYSLTSIYSILNFMNAMIKKLVEFMMTLNRETRRVLVPFIKDHLIPPQTLASLMKRQFSGEQITTLTEYTGADISEFTLKLLDTMHLLASPVLGYISATIGWDLVADVEGFVQGKVSVVKKSRIYLRLIRMVLSFLPNFESELVKTNMKPLRLLFGLLAEASTDPTFQVELLSHAIDILKRFSRLVKHGVELELWVSTVLASDQPEVNHAYSMALCDAVRDCIAKGEAFQEDMEECLGTEFVSSVTPQFSPISGSIAALDAAKYPVFTAVMREILHRQINYTAYIKFIQKYGQNSLDKRFMQYMNFLLTGEKPFVNKSSDSVEKFSSEAAMHLESAFVSSMTGGHPKSLERVMVKTRFTDQDAVNVSLLSQLVLIIRWCQDHDRTVFINPVATCLRNLADACDLSTLSRLADFLSSDVIQKHFCTKGDSETTLMVFTIVRRLIEHKLDIGFDLESFKQRALAAVLNGIVDVPPFVETFGELCIAEDVAALVEFVCRPGRDDDRSMHSVLPLLRQKHCRLSTETTKQLLELAYRNSSMRPAIEAFMNHSSMHAAAIDVNSLWRLVGAEASVALVVLAANPCFVRAIEKKLRSAGDLTGSSYVYSLELLRLIAHEDRENPSKETSAFVNRSLLANVKKCLEDAEPHDERTVAVLVQDLLDHLRHVVFIFVKDYAKLLKTALPFVERPTIRLLVILNAVLEFGDLLEDAMIAVWKCLLKLAADVDETTEMYVSRTVTILKKLPNSAWKSPWLKENFEKIFKGLLKKGFTTSGIPLILLRSLFSNAYKAASPELTALEATEMVFGHSKFLPTLTGKDTPLKQQLVQLLITLVQLDGPNVCKTPHLPILLSGYDASLSLSDQHLYHLLTLYERNGANLALFQPLIWGEAAPSYYSIDKGTAAVSVLKNATINQLLSQISQQRLLRSVENVPEHSLGLDPAMVVQVDQGAEIYDPRFVQTNVLHLIDELSEMQTIRLIEEKIPLLSIATLAAECSDLRSLGYTLLSRIYMKMQRVSSHPVVMYMMAIMDLLRNSLGSEGARKLNTVTVGYLIRCCEVVISDPNNPLYNQLIRSSLARPAFNVQRLPPLLNHFINSSMASRERRRWIESILTDFMRSSRDMEMLHSQGLLDNIISFAQSPLCDEVELVIILQMFKAWIARNRFKRYNLLVLWLGQLLRRTDMVSIPRQL</sequence>